<accession>A0ABD3P2W4</accession>
<dbReference type="PANTHER" id="PTHR12994:SF17">
    <property type="entry name" value="LD30995P"/>
    <property type="match status" value="1"/>
</dbReference>
<keyword evidence="3" id="KW-1185">Reference proteome</keyword>
<evidence type="ECO:0008006" key="4">
    <source>
        <dbReference type="Google" id="ProtNLM"/>
    </source>
</evidence>
<dbReference type="Proteomes" id="UP001530400">
    <property type="component" value="Unassembled WGS sequence"/>
</dbReference>
<dbReference type="EMBL" id="JALLPJ020000821">
    <property type="protein sequence ID" value="KAL3782089.1"/>
    <property type="molecule type" value="Genomic_DNA"/>
</dbReference>
<name>A0ABD3P2W4_9STRA</name>
<comment type="similarity">
    <text evidence="1">Belongs to the peptidase C69 family. Secernin subfamily.</text>
</comment>
<protein>
    <recommendedName>
        <fullName evidence="4">Dipeptidase</fullName>
    </recommendedName>
</protein>
<dbReference type="AlphaFoldDB" id="A0ABD3P2W4"/>
<evidence type="ECO:0000313" key="2">
    <source>
        <dbReference type="EMBL" id="KAL3782089.1"/>
    </source>
</evidence>
<comment type="caution">
    <text evidence="2">The sequence shown here is derived from an EMBL/GenBank/DDBJ whole genome shotgun (WGS) entry which is preliminary data.</text>
</comment>
<reference evidence="2 3" key="1">
    <citation type="submission" date="2024-10" db="EMBL/GenBank/DDBJ databases">
        <title>Updated reference genomes for cyclostephanoid diatoms.</title>
        <authorList>
            <person name="Roberts W.R."/>
            <person name="Alverson A.J."/>
        </authorList>
    </citation>
    <scope>NUCLEOTIDE SEQUENCE [LARGE SCALE GENOMIC DNA]</scope>
    <source>
        <strain evidence="2 3">AJA010-31</strain>
    </source>
</reference>
<organism evidence="2 3">
    <name type="scientific">Cyclotella atomus</name>
    <dbReference type="NCBI Taxonomy" id="382360"/>
    <lineage>
        <taxon>Eukaryota</taxon>
        <taxon>Sar</taxon>
        <taxon>Stramenopiles</taxon>
        <taxon>Ochrophyta</taxon>
        <taxon>Bacillariophyta</taxon>
        <taxon>Coscinodiscophyceae</taxon>
        <taxon>Thalassiosirophycidae</taxon>
        <taxon>Stephanodiscales</taxon>
        <taxon>Stephanodiscaceae</taxon>
        <taxon>Cyclotella</taxon>
    </lineage>
</organism>
<evidence type="ECO:0000256" key="1">
    <source>
        <dbReference type="ARBA" id="ARBA00005705"/>
    </source>
</evidence>
<dbReference type="Pfam" id="PF03577">
    <property type="entry name" value="Peptidase_C69"/>
    <property type="match status" value="1"/>
</dbReference>
<dbReference type="InterPro" id="IPR005322">
    <property type="entry name" value="Peptidase_C69"/>
</dbReference>
<evidence type="ECO:0000313" key="3">
    <source>
        <dbReference type="Proteomes" id="UP001530400"/>
    </source>
</evidence>
<sequence>MISGATTPTGCDTFVAYPPTAAPGTVVFGKNSDRPCGESQSIWRYPAQHHPDDCSVKCTYISIPQAKQTYAVLLSKIDWMWGAEHGANEHGVVIGNEAVWTKVEDEDLTTERLLGMDLVRLGLERGSSSKESLDVITSLLEEFGQGGPCAQGDSLFVYHNSFLIADAKEAWVLETAGRNWVAKRIHEGARNISNVLTIRTDYDLRSDGLYEYAHAHKLWDNKSTGDILDWALCFGDGCVEECESSSSRQYYGAKLLAKYSNSQQLDERGMMEILRSHDGGICMHGGFQTAASMVSILKEDGNNAHWMLDKPYPCQREYIIQKVLMD</sequence>
<gene>
    <name evidence="2" type="ORF">ACHAWO_005759</name>
</gene>
<dbReference type="Gene3D" id="3.60.60.10">
    <property type="entry name" value="Penicillin V Acylase, Chain A"/>
    <property type="match status" value="1"/>
</dbReference>
<proteinExistence type="inferred from homology"/>
<dbReference type="PANTHER" id="PTHR12994">
    <property type="entry name" value="SECERNIN"/>
    <property type="match status" value="1"/>
</dbReference>